<evidence type="ECO:0000256" key="3">
    <source>
        <dbReference type="ARBA" id="ARBA00023125"/>
    </source>
</evidence>
<name>A0ABS2KIS5_9GAMM</name>
<accession>A0ABS2KIS5</accession>
<dbReference type="CDD" id="cd08414">
    <property type="entry name" value="PBP2_LTTR_aromatics_like"/>
    <property type="match status" value="1"/>
</dbReference>
<sequence length="300" mass="33291">MSIELRHLRYFVAVADTLHFGKAAERLGMSQPPLSQQIRQLEEMVGARLLTRTNRRVALTEPGQLFLQEARDILAKVDRATELAQRAQRGELGELRIGFTRTVPLSQDIPRAILAFRQQFPAVHLQLEEMMSLQQIDALLERKLHIGILRPNVLPRSLVSKCMFRDPLVAVLPAGHPALKRIDGRGKLPARVLAQEPFVVFARTAGAGVYEHVFSVCRNAGFAPRIAQEAREASTIIGLVAAGLGVSILPASCGHVHVEDVHYIPLADADATSEVHVVYREDERSPLVPRFIKLIATNPR</sequence>
<dbReference type="SUPFAM" id="SSF46785">
    <property type="entry name" value="Winged helix' DNA-binding domain"/>
    <property type="match status" value="1"/>
</dbReference>
<dbReference type="RefSeq" id="WP_204632599.1">
    <property type="nucleotide sequence ID" value="NZ_BSOC01000002.1"/>
</dbReference>
<dbReference type="PRINTS" id="PR00039">
    <property type="entry name" value="HTHLYSR"/>
</dbReference>
<evidence type="ECO:0000259" key="5">
    <source>
        <dbReference type="PROSITE" id="PS50931"/>
    </source>
</evidence>
<dbReference type="Gene3D" id="1.10.10.10">
    <property type="entry name" value="Winged helix-like DNA-binding domain superfamily/Winged helix DNA-binding domain"/>
    <property type="match status" value="1"/>
</dbReference>
<evidence type="ECO:0000313" key="6">
    <source>
        <dbReference type="EMBL" id="MBM7131061.1"/>
    </source>
</evidence>
<dbReference type="Pfam" id="PF03466">
    <property type="entry name" value="LysR_substrate"/>
    <property type="match status" value="1"/>
</dbReference>
<dbReference type="Proteomes" id="UP001430193">
    <property type="component" value="Unassembled WGS sequence"/>
</dbReference>
<dbReference type="PANTHER" id="PTHR30346:SF17">
    <property type="entry name" value="LYSR FAMILY TRANSCRIPTIONAL REGULATOR"/>
    <property type="match status" value="1"/>
</dbReference>
<comment type="caution">
    <text evidence="6">The sequence shown here is derived from an EMBL/GenBank/DDBJ whole genome shotgun (WGS) entry which is preliminary data.</text>
</comment>
<feature type="domain" description="HTH lysR-type" evidence="5">
    <location>
        <begin position="3"/>
        <end position="60"/>
    </location>
</feature>
<evidence type="ECO:0000256" key="2">
    <source>
        <dbReference type="ARBA" id="ARBA00023015"/>
    </source>
</evidence>
<organism evidence="6 7">
    <name type="scientific">Dyella mobilis</name>
    <dbReference type="NCBI Taxonomy" id="1849582"/>
    <lineage>
        <taxon>Bacteria</taxon>
        <taxon>Pseudomonadati</taxon>
        <taxon>Pseudomonadota</taxon>
        <taxon>Gammaproteobacteria</taxon>
        <taxon>Lysobacterales</taxon>
        <taxon>Rhodanobacteraceae</taxon>
        <taxon>Dyella</taxon>
    </lineage>
</organism>
<keyword evidence="3" id="KW-0238">DNA-binding</keyword>
<dbReference type="SUPFAM" id="SSF53850">
    <property type="entry name" value="Periplasmic binding protein-like II"/>
    <property type="match status" value="1"/>
</dbReference>
<dbReference type="PROSITE" id="PS50931">
    <property type="entry name" value="HTH_LYSR"/>
    <property type="match status" value="1"/>
</dbReference>
<proteinExistence type="inferred from homology"/>
<evidence type="ECO:0000256" key="4">
    <source>
        <dbReference type="ARBA" id="ARBA00023163"/>
    </source>
</evidence>
<dbReference type="Pfam" id="PF00126">
    <property type="entry name" value="HTH_1"/>
    <property type="match status" value="1"/>
</dbReference>
<keyword evidence="4" id="KW-0804">Transcription</keyword>
<protein>
    <submittedName>
        <fullName evidence="6">LysR family transcriptional regulator</fullName>
    </submittedName>
</protein>
<dbReference type="InterPro" id="IPR036388">
    <property type="entry name" value="WH-like_DNA-bd_sf"/>
</dbReference>
<reference evidence="6" key="1">
    <citation type="submission" date="2020-10" db="EMBL/GenBank/DDBJ databases">
        <title>Phylogeny of dyella-like bacteria.</title>
        <authorList>
            <person name="Fu J."/>
        </authorList>
    </citation>
    <scope>NUCLEOTIDE SEQUENCE</scope>
    <source>
        <strain evidence="6">DHON07</strain>
    </source>
</reference>
<comment type="similarity">
    <text evidence="1">Belongs to the LysR transcriptional regulatory family.</text>
</comment>
<evidence type="ECO:0000256" key="1">
    <source>
        <dbReference type="ARBA" id="ARBA00009437"/>
    </source>
</evidence>
<dbReference type="InterPro" id="IPR036390">
    <property type="entry name" value="WH_DNA-bd_sf"/>
</dbReference>
<dbReference type="InterPro" id="IPR005119">
    <property type="entry name" value="LysR_subst-bd"/>
</dbReference>
<evidence type="ECO:0000313" key="7">
    <source>
        <dbReference type="Proteomes" id="UP001430193"/>
    </source>
</evidence>
<dbReference type="Gene3D" id="3.40.190.10">
    <property type="entry name" value="Periplasmic binding protein-like II"/>
    <property type="match status" value="2"/>
</dbReference>
<gene>
    <name evidence="6" type="ORF">ISS99_16170</name>
</gene>
<dbReference type="PANTHER" id="PTHR30346">
    <property type="entry name" value="TRANSCRIPTIONAL DUAL REGULATOR HCAR-RELATED"/>
    <property type="match status" value="1"/>
</dbReference>
<dbReference type="InterPro" id="IPR000847">
    <property type="entry name" value="LysR_HTH_N"/>
</dbReference>
<keyword evidence="2" id="KW-0805">Transcription regulation</keyword>
<keyword evidence="7" id="KW-1185">Reference proteome</keyword>
<dbReference type="EMBL" id="JADIKF010000039">
    <property type="protein sequence ID" value="MBM7131061.1"/>
    <property type="molecule type" value="Genomic_DNA"/>
</dbReference>